<accession>A0A382WVR9</accession>
<organism evidence="1">
    <name type="scientific">marine metagenome</name>
    <dbReference type="NCBI Taxonomy" id="408172"/>
    <lineage>
        <taxon>unclassified sequences</taxon>
        <taxon>metagenomes</taxon>
        <taxon>ecological metagenomes</taxon>
    </lineage>
</organism>
<sequence>VKKIIYTPFLSIFASILLLSCNGKTPEEYDTAFEVEFNACVDRAISKCANLDMDVCNLEAISRCETFLGTKENPVVK</sequence>
<feature type="non-terminal residue" evidence="1">
    <location>
        <position position="1"/>
    </location>
</feature>
<protein>
    <submittedName>
        <fullName evidence="1">Uncharacterized protein</fullName>
    </submittedName>
</protein>
<proteinExistence type="predicted"/>
<reference evidence="1" key="1">
    <citation type="submission" date="2018-05" db="EMBL/GenBank/DDBJ databases">
        <authorList>
            <person name="Lanie J.A."/>
            <person name="Ng W.-L."/>
            <person name="Kazmierczak K.M."/>
            <person name="Andrzejewski T.M."/>
            <person name="Davidsen T.M."/>
            <person name="Wayne K.J."/>
            <person name="Tettelin H."/>
            <person name="Glass J.I."/>
            <person name="Rusch D."/>
            <person name="Podicherti R."/>
            <person name="Tsui H.-C.T."/>
            <person name="Winkler M.E."/>
        </authorList>
    </citation>
    <scope>NUCLEOTIDE SEQUENCE</scope>
</reference>
<dbReference type="AlphaFoldDB" id="A0A382WVR9"/>
<gene>
    <name evidence="1" type="ORF">METZ01_LOCUS415647</name>
</gene>
<name>A0A382WVR9_9ZZZZ</name>
<dbReference type="EMBL" id="UINC01162826">
    <property type="protein sequence ID" value="SVD62793.1"/>
    <property type="molecule type" value="Genomic_DNA"/>
</dbReference>
<evidence type="ECO:0000313" key="1">
    <source>
        <dbReference type="EMBL" id="SVD62793.1"/>
    </source>
</evidence>